<dbReference type="STRING" id="7222.B4JM56"/>
<dbReference type="InParanoid" id="B4JM56"/>
<dbReference type="eggNOG" id="KOG0161">
    <property type="taxonomic scope" value="Eukaryota"/>
</dbReference>
<dbReference type="EMBL" id="CH916371">
    <property type="protein sequence ID" value="EDV91817.1"/>
    <property type="molecule type" value="Genomic_DNA"/>
</dbReference>
<sequence>MNAEQINVSVSKSESQFKFTELKMDRNKLKDQVAELQHRLNNIENRGDLSLSKRLEMLLELEPAARAHRRHDDSRIYKKIDNGKNLVLKQ</sequence>
<keyword evidence="3" id="KW-1185">Reference proteome</keyword>
<reference evidence="2 3" key="1">
    <citation type="journal article" date="2007" name="Nature">
        <title>Evolution of genes and genomes on the Drosophila phylogeny.</title>
        <authorList>
            <consortium name="Drosophila 12 Genomes Consortium"/>
            <person name="Clark A.G."/>
            <person name="Eisen M.B."/>
            <person name="Smith D.R."/>
            <person name="Bergman C.M."/>
            <person name="Oliver B."/>
            <person name="Markow T.A."/>
            <person name="Kaufman T.C."/>
            <person name="Kellis M."/>
            <person name="Gelbart W."/>
            <person name="Iyer V.N."/>
            <person name="Pollard D.A."/>
            <person name="Sackton T.B."/>
            <person name="Larracuente A.M."/>
            <person name="Singh N.D."/>
            <person name="Abad J.P."/>
            <person name="Abt D.N."/>
            <person name="Adryan B."/>
            <person name="Aguade M."/>
            <person name="Akashi H."/>
            <person name="Anderson W.W."/>
            <person name="Aquadro C.F."/>
            <person name="Ardell D.H."/>
            <person name="Arguello R."/>
            <person name="Artieri C.G."/>
            <person name="Barbash D.A."/>
            <person name="Barker D."/>
            <person name="Barsanti P."/>
            <person name="Batterham P."/>
            <person name="Batzoglou S."/>
            <person name="Begun D."/>
            <person name="Bhutkar A."/>
            <person name="Blanco E."/>
            <person name="Bosak S.A."/>
            <person name="Bradley R.K."/>
            <person name="Brand A.D."/>
            <person name="Brent M.R."/>
            <person name="Brooks A.N."/>
            <person name="Brown R.H."/>
            <person name="Butlin R.K."/>
            <person name="Caggese C."/>
            <person name="Calvi B.R."/>
            <person name="Bernardo de Carvalho A."/>
            <person name="Caspi A."/>
            <person name="Castrezana S."/>
            <person name="Celniker S.E."/>
            <person name="Chang J.L."/>
            <person name="Chapple C."/>
            <person name="Chatterji S."/>
            <person name="Chinwalla A."/>
            <person name="Civetta A."/>
            <person name="Clifton S.W."/>
            <person name="Comeron J.M."/>
            <person name="Costello J.C."/>
            <person name="Coyne J.A."/>
            <person name="Daub J."/>
            <person name="David R.G."/>
            <person name="Delcher A.L."/>
            <person name="Delehaunty K."/>
            <person name="Do C.B."/>
            <person name="Ebling H."/>
            <person name="Edwards K."/>
            <person name="Eickbush T."/>
            <person name="Evans J.D."/>
            <person name="Filipski A."/>
            <person name="Findeiss S."/>
            <person name="Freyhult E."/>
            <person name="Fulton L."/>
            <person name="Fulton R."/>
            <person name="Garcia A.C."/>
            <person name="Gardiner A."/>
            <person name="Garfield D.A."/>
            <person name="Garvin B.E."/>
            <person name="Gibson G."/>
            <person name="Gilbert D."/>
            <person name="Gnerre S."/>
            <person name="Godfrey J."/>
            <person name="Good R."/>
            <person name="Gotea V."/>
            <person name="Gravely B."/>
            <person name="Greenberg A.J."/>
            <person name="Griffiths-Jones S."/>
            <person name="Gross S."/>
            <person name="Guigo R."/>
            <person name="Gustafson E.A."/>
            <person name="Haerty W."/>
            <person name="Hahn M.W."/>
            <person name="Halligan D.L."/>
            <person name="Halpern A.L."/>
            <person name="Halter G.M."/>
            <person name="Han M.V."/>
            <person name="Heger A."/>
            <person name="Hillier L."/>
            <person name="Hinrichs A.S."/>
            <person name="Holmes I."/>
            <person name="Hoskins R.A."/>
            <person name="Hubisz M.J."/>
            <person name="Hultmark D."/>
            <person name="Huntley M.A."/>
            <person name="Jaffe D.B."/>
            <person name="Jagadeeshan S."/>
            <person name="Jeck W.R."/>
            <person name="Johnson J."/>
            <person name="Jones C.D."/>
            <person name="Jordan W.C."/>
            <person name="Karpen G.H."/>
            <person name="Kataoka E."/>
            <person name="Keightley P.D."/>
            <person name="Kheradpour P."/>
            <person name="Kirkness E.F."/>
            <person name="Koerich L.B."/>
            <person name="Kristiansen K."/>
            <person name="Kudrna D."/>
            <person name="Kulathinal R.J."/>
            <person name="Kumar S."/>
            <person name="Kwok R."/>
            <person name="Lander E."/>
            <person name="Langley C.H."/>
            <person name="Lapoint R."/>
            <person name="Lazzaro B.P."/>
            <person name="Lee S.J."/>
            <person name="Levesque L."/>
            <person name="Li R."/>
            <person name="Lin C.F."/>
            <person name="Lin M.F."/>
            <person name="Lindblad-Toh K."/>
            <person name="Llopart A."/>
            <person name="Long M."/>
            <person name="Low L."/>
            <person name="Lozovsky E."/>
            <person name="Lu J."/>
            <person name="Luo M."/>
            <person name="Machado C.A."/>
            <person name="Makalowski W."/>
            <person name="Marzo M."/>
            <person name="Matsuda M."/>
            <person name="Matzkin L."/>
            <person name="McAllister B."/>
            <person name="McBride C.S."/>
            <person name="McKernan B."/>
            <person name="McKernan K."/>
            <person name="Mendez-Lago M."/>
            <person name="Minx P."/>
            <person name="Mollenhauer M.U."/>
            <person name="Montooth K."/>
            <person name="Mount S.M."/>
            <person name="Mu X."/>
            <person name="Myers E."/>
            <person name="Negre B."/>
            <person name="Newfeld S."/>
            <person name="Nielsen R."/>
            <person name="Noor M.A."/>
            <person name="O'Grady P."/>
            <person name="Pachter L."/>
            <person name="Papaceit M."/>
            <person name="Parisi M.J."/>
            <person name="Parisi M."/>
            <person name="Parts L."/>
            <person name="Pedersen J.S."/>
            <person name="Pesole G."/>
            <person name="Phillippy A.M."/>
            <person name="Ponting C.P."/>
            <person name="Pop M."/>
            <person name="Porcelli D."/>
            <person name="Powell J.R."/>
            <person name="Prohaska S."/>
            <person name="Pruitt K."/>
            <person name="Puig M."/>
            <person name="Quesneville H."/>
            <person name="Ram K.R."/>
            <person name="Rand D."/>
            <person name="Rasmussen M.D."/>
            <person name="Reed L.K."/>
            <person name="Reenan R."/>
            <person name="Reily A."/>
            <person name="Remington K.A."/>
            <person name="Rieger T.T."/>
            <person name="Ritchie M.G."/>
            <person name="Robin C."/>
            <person name="Rogers Y.H."/>
            <person name="Rohde C."/>
            <person name="Rozas J."/>
            <person name="Rubenfield M.J."/>
            <person name="Ruiz A."/>
            <person name="Russo S."/>
            <person name="Salzberg S.L."/>
            <person name="Sanchez-Gracia A."/>
            <person name="Saranga D.J."/>
            <person name="Sato H."/>
            <person name="Schaeffer S.W."/>
            <person name="Schatz M.C."/>
            <person name="Schlenke T."/>
            <person name="Schwartz R."/>
            <person name="Segarra C."/>
            <person name="Singh R.S."/>
            <person name="Sirot L."/>
            <person name="Sirota M."/>
            <person name="Sisneros N.B."/>
            <person name="Smith C.D."/>
            <person name="Smith T.F."/>
            <person name="Spieth J."/>
            <person name="Stage D.E."/>
            <person name="Stark A."/>
            <person name="Stephan W."/>
            <person name="Strausberg R.L."/>
            <person name="Strempel S."/>
            <person name="Sturgill D."/>
            <person name="Sutton G."/>
            <person name="Sutton G.G."/>
            <person name="Tao W."/>
            <person name="Teichmann S."/>
            <person name="Tobari Y.N."/>
            <person name="Tomimura Y."/>
            <person name="Tsolas J.M."/>
            <person name="Valente V.L."/>
            <person name="Venter E."/>
            <person name="Venter J.C."/>
            <person name="Vicario S."/>
            <person name="Vieira F.G."/>
            <person name="Vilella A.J."/>
            <person name="Villasante A."/>
            <person name="Walenz B."/>
            <person name="Wang J."/>
            <person name="Wasserman M."/>
            <person name="Watts T."/>
            <person name="Wilson D."/>
            <person name="Wilson R.K."/>
            <person name="Wing R.A."/>
            <person name="Wolfner M.F."/>
            <person name="Wong A."/>
            <person name="Wong G.K."/>
            <person name="Wu C.I."/>
            <person name="Wu G."/>
            <person name="Yamamoto D."/>
            <person name="Yang H.P."/>
            <person name="Yang S.P."/>
            <person name="Yorke J.A."/>
            <person name="Yoshida K."/>
            <person name="Zdobnov E."/>
            <person name="Zhang P."/>
            <person name="Zhang Y."/>
            <person name="Zimin A.V."/>
            <person name="Baldwin J."/>
            <person name="Abdouelleil A."/>
            <person name="Abdulkadir J."/>
            <person name="Abebe A."/>
            <person name="Abera B."/>
            <person name="Abreu J."/>
            <person name="Acer S.C."/>
            <person name="Aftuck L."/>
            <person name="Alexander A."/>
            <person name="An P."/>
            <person name="Anderson E."/>
            <person name="Anderson S."/>
            <person name="Arachi H."/>
            <person name="Azer M."/>
            <person name="Bachantsang P."/>
            <person name="Barry A."/>
            <person name="Bayul T."/>
            <person name="Berlin A."/>
            <person name="Bessette D."/>
            <person name="Bloom T."/>
            <person name="Blye J."/>
            <person name="Boguslavskiy L."/>
            <person name="Bonnet C."/>
            <person name="Boukhgalter B."/>
            <person name="Bourzgui I."/>
            <person name="Brown A."/>
            <person name="Cahill P."/>
            <person name="Channer S."/>
            <person name="Cheshatsang Y."/>
            <person name="Chuda L."/>
            <person name="Citroen M."/>
            <person name="Collymore A."/>
            <person name="Cooke P."/>
            <person name="Costello M."/>
            <person name="D'Aco K."/>
            <person name="Daza R."/>
            <person name="De Haan G."/>
            <person name="DeGray S."/>
            <person name="DeMaso C."/>
            <person name="Dhargay N."/>
            <person name="Dooley K."/>
            <person name="Dooley E."/>
            <person name="Doricent M."/>
            <person name="Dorje P."/>
            <person name="Dorjee K."/>
            <person name="Dupes A."/>
            <person name="Elong R."/>
            <person name="Falk J."/>
            <person name="Farina A."/>
            <person name="Faro S."/>
            <person name="Ferguson D."/>
            <person name="Fisher S."/>
            <person name="Foley C.D."/>
            <person name="Franke A."/>
            <person name="Friedrich D."/>
            <person name="Gadbois L."/>
            <person name="Gearin G."/>
            <person name="Gearin C.R."/>
            <person name="Giannoukos G."/>
            <person name="Goode T."/>
            <person name="Graham J."/>
            <person name="Grandbois E."/>
            <person name="Grewal S."/>
            <person name="Gyaltsen K."/>
            <person name="Hafez N."/>
            <person name="Hagos B."/>
            <person name="Hall J."/>
            <person name="Henson C."/>
            <person name="Hollinger A."/>
            <person name="Honan T."/>
            <person name="Huard M.D."/>
            <person name="Hughes L."/>
            <person name="Hurhula B."/>
            <person name="Husby M.E."/>
            <person name="Kamat A."/>
            <person name="Kanga B."/>
            <person name="Kashin S."/>
            <person name="Khazanovich D."/>
            <person name="Kisner P."/>
            <person name="Lance K."/>
            <person name="Lara M."/>
            <person name="Lee W."/>
            <person name="Lennon N."/>
            <person name="Letendre F."/>
            <person name="LeVine R."/>
            <person name="Lipovsky A."/>
            <person name="Liu X."/>
            <person name="Liu J."/>
            <person name="Liu S."/>
            <person name="Lokyitsang T."/>
            <person name="Lokyitsang Y."/>
            <person name="Lubonja R."/>
            <person name="Lui A."/>
            <person name="MacDonald P."/>
            <person name="Magnisalis V."/>
            <person name="Maru K."/>
            <person name="Matthews C."/>
            <person name="McCusker W."/>
            <person name="McDonough S."/>
            <person name="Mehta T."/>
            <person name="Meldrim J."/>
            <person name="Meneus L."/>
            <person name="Mihai O."/>
            <person name="Mihalev A."/>
            <person name="Mihova T."/>
            <person name="Mittelman R."/>
            <person name="Mlenga V."/>
            <person name="Montmayeur A."/>
            <person name="Mulrain L."/>
            <person name="Navidi A."/>
            <person name="Naylor J."/>
            <person name="Negash T."/>
            <person name="Nguyen T."/>
            <person name="Nguyen N."/>
            <person name="Nicol R."/>
            <person name="Norbu C."/>
            <person name="Norbu N."/>
            <person name="Novod N."/>
            <person name="O'Neill B."/>
            <person name="Osman S."/>
            <person name="Markiewicz E."/>
            <person name="Oyono O.L."/>
            <person name="Patti C."/>
            <person name="Phunkhang P."/>
            <person name="Pierre F."/>
            <person name="Priest M."/>
            <person name="Raghuraman S."/>
            <person name="Rege F."/>
            <person name="Reyes R."/>
            <person name="Rise C."/>
            <person name="Rogov P."/>
            <person name="Ross K."/>
            <person name="Ryan E."/>
            <person name="Settipalli S."/>
            <person name="Shea T."/>
            <person name="Sherpa N."/>
            <person name="Shi L."/>
            <person name="Shih D."/>
            <person name="Sparrow T."/>
            <person name="Spaulding J."/>
            <person name="Stalker J."/>
            <person name="Stange-Thomann N."/>
            <person name="Stavropoulos S."/>
            <person name="Stone C."/>
            <person name="Strader C."/>
            <person name="Tesfaye S."/>
            <person name="Thomson T."/>
            <person name="Thoulutsang Y."/>
            <person name="Thoulutsang D."/>
            <person name="Topham K."/>
            <person name="Topping I."/>
            <person name="Tsamla T."/>
            <person name="Vassiliev H."/>
            <person name="Vo A."/>
            <person name="Wangchuk T."/>
            <person name="Wangdi T."/>
            <person name="Weiand M."/>
            <person name="Wilkinson J."/>
            <person name="Wilson A."/>
            <person name="Yadav S."/>
            <person name="Young G."/>
            <person name="Yu Q."/>
            <person name="Zembek L."/>
            <person name="Zhong D."/>
            <person name="Zimmer A."/>
            <person name="Zwirko Z."/>
            <person name="Jaffe D.B."/>
            <person name="Alvarez P."/>
            <person name="Brockman W."/>
            <person name="Butler J."/>
            <person name="Chin C."/>
            <person name="Gnerre S."/>
            <person name="Grabherr M."/>
            <person name="Kleber M."/>
            <person name="Mauceli E."/>
            <person name="MacCallum I."/>
        </authorList>
    </citation>
    <scope>NUCLEOTIDE SEQUENCE [LARGE SCALE GENOMIC DNA]</scope>
    <source>
        <strain evidence="3">Tucson 15287-2541.00</strain>
    </source>
</reference>
<accession>B4JM56</accession>
<feature type="coiled-coil region" evidence="1">
    <location>
        <begin position="19"/>
        <end position="46"/>
    </location>
</feature>
<gene>
    <name evidence="2" type="primary">Dgri\GH24582</name>
    <name evidence="2" type="ORF">Dgri_GH24582</name>
</gene>
<evidence type="ECO:0000313" key="3">
    <source>
        <dbReference type="Proteomes" id="UP000001070"/>
    </source>
</evidence>
<name>B4JM56_DROGR</name>
<protein>
    <submittedName>
        <fullName evidence="2">GH24582</fullName>
    </submittedName>
</protein>
<keyword evidence="1" id="KW-0175">Coiled coil</keyword>
<dbReference type="SUPFAM" id="SSF75704">
    <property type="entry name" value="Mitotic arrest deficient-like 1, Mad1"/>
    <property type="match status" value="1"/>
</dbReference>
<organism evidence="3">
    <name type="scientific">Drosophila grimshawi</name>
    <name type="common">Hawaiian fruit fly</name>
    <name type="synonym">Idiomyia grimshawi</name>
    <dbReference type="NCBI Taxonomy" id="7222"/>
    <lineage>
        <taxon>Eukaryota</taxon>
        <taxon>Metazoa</taxon>
        <taxon>Ecdysozoa</taxon>
        <taxon>Arthropoda</taxon>
        <taxon>Hexapoda</taxon>
        <taxon>Insecta</taxon>
        <taxon>Pterygota</taxon>
        <taxon>Neoptera</taxon>
        <taxon>Endopterygota</taxon>
        <taxon>Diptera</taxon>
        <taxon>Brachycera</taxon>
        <taxon>Muscomorpha</taxon>
        <taxon>Ephydroidea</taxon>
        <taxon>Drosophilidae</taxon>
        <taxon>Drosophila</taxon>
        <taxon>Hawaiian Drosophila</taxon>
    </lineage>
</organism>
<dbReference type="Proteomes" id="UP000001070">
    <property type="component" value="Unassembled WGS sequence"/>
</dbReference>
<dbReference type="HOGENOM" id="CLU_2443120_0_0_1"/>
<evidence type="ECO:0000313" key="2">
    <source>
        <dbReference type="EMBL" id="EDV91817.1"/>
    </source>
</evidence>
<proteinExistence type="predicted"/>
<dbReference type="AlphaFoldDB" id="B4JM56"/>
<evidence type="ECO:0000256" key="1">
    <source>
        <dbReference type="SAM" id="Coils"/>
    </source>
</evidence>